<comment type="caution">
    <text evidence="1">The sequence shown here is derived from an EMBL/GenBank/DDBJ whole genome shotgun (WGS) entry which is preliminary data.</text>
</comment>
<dbReference type="AlphaFoldDB" id="A0A840V6V9"/>
<organism evidence="1 2">
    <name type="scientific">Haloferula luteola</name>
    <dbReference type="NCBI Taxonomy" id="595692"/>
    <lineage>
        <taxon>Bacteria</taxon>
        <taxon>Pseudomonadati</taxon>
        <taxon>Verrucomicrobiota</taxon>
        <taxon>Verrucomicrobiia</taxon>
        <taxon>Verrucomicrobiales</taxon>
        <taxon>Verrucomicrobiaceae</taxon>
        <taxon>Haloferula</taxon>
    </lineage>
</organism>
<proteinExistence type="predicted"/>
<dbReference type="Proteomes" id="UP000557717">
    <property type="component" value="Unassembled WGS sequence"/>
</dbReference>
<name>A0A840V6V9_9BACT</name>
<sequence length="37" mass="4124">MPLATLFEVYKDVDEPPAATFRQCNSAQSRARNPTTP</sequence>
<gene>
    <name evidence="1" type="ORF">HNR46_003670</name>
</gene>
<accession>A0A840V6V9</accession>
<reference evidence="1 2" key="1">
    <citation type="submission" date="2020-08" db="EMBL/GenBank/DDBJ databases">
        <title>Genomic Encyclopedia of Type Strains, Phase IV (KMG-IV): sequencing the most valuable type-strain genomes for metagenomic binning, comparative biology and taxonomic classification.</title>
        <authorList>
            <person name="Goeker M."/>
        </authorList>
    </citation>
    <scope>NUCLEOTIDE SEQUENCE [LARGE SCALE GENOMIC DNA]</scope>
    <source>
        <strain evidence="1 2">YC6886</strain>
    </source>
</reference>
<evidence type="ECO:0000313" key="2">
    <source>
        <dbReference type="Proteomes" id="UP000557717"/>
    </source>
</evidence>
<keyword evidence="2" id="KW-1185">Reference proteome</keyword>
<evidence type="ECO:0000313" key="1">
    <source>
        <dbReference type="EMBL" id="MBB5353413.1"/>
    </source>
</evidence>
<dbReference type="EMBL" id="JACHFD010000025">
    <property type="protein sequence ID" value="MBB5353413.1"/>
    <property type="molecule type" value="Genomic_DNA"/>
</dbReference>
<protein>
    <submittedName>
        <fullName evidence="1">Uncharacterized protein</fullName>
    </submittedName>
</protein>